<keyword evidence="2" id="KW-1185">Reference proteome</keyword>
<dbReference type="EMBL" id="JYDW01000171">
    <property type="protein sequence ID" value="KRZ53199.1"/>
    <property type="molecule type" value="Genomic_DNA"/>
</dbReference>
<gene>
    <name evidence="1" type="ORF">T02_14230</name>
</gene>
<dbReference type="AlphaFoldDB" id="A0A0V1L0U9"/>
<evidence type="ECO:0000313" key="1">
    <source>
        <dbReference type="EMBL" id="KRZ53199.1"/>
    </source>
</evidence>
<accession>A0A0V1L0U9</accession>
<proteinExistence type="predicted"/>
<reference evidence="1 2" key="1">
    <citation type="submission" date="2015-05" db="EMBL/GenBank/DDBJ databases">
        <title>Evolution of Trichinella species and genotypes.</title>
        <authorList>
            <person name="Korhonen P.K."/>
            <person name="Edoardo P."/>
            <person name="Giuseppe L.R."/>
            <person name="Gasser R.B."/>
        </authorList>
    </citation>
    <scope>NUCLEOTIDE SEQUENCE [LARGE SCALE GENOMIC DNA]</scope>
    <source>
        <strain evidence="1">ISS10</strain>
    </source>
</reference>
<dbReference type="Proteomes" id="UP000054721">
    <property type="component" value="Unassembled WGS sequence"/>
</dbReference>
<comment type="caution">
    <text evidence="1">The sequence shown here is derived from an EMBL/GenBank/DDBJ whole genome shotgun (WGS) entry which is preliminary data.</text>
</comment>
<protein>
    <submittedName>
        <fullName evidence="1">Uncharacterized protein</fullName>
    </submittedName>
</protein>
<name>A0A0V1L0U9_9BILA</name>
<organism evidence="1 2">
    <name type="scientific">Trichinella nativa</name>
    <dbReference type="NCBI Taxonomy" id="6335"/>
    <lineage>
        <taxon>Eukaryota</taxon>
        <taxon>Metazoa</taxon>
        <taxon>Ecdysozoa</taxon>
        <taxon>Nematoda</taxon>
        <taxon>Enoplea</taxon>
        <taxon>Dorylaimia</taxon>
        <taxon>Trichinellida</taxon>
        <taxon>Trichinellidae</taxon>
        <taxon>Trichinella</taxon>
    </lineage>
</organism>
<evidence type="ECO:0000313" key="2">
    <source>
        <dbReference type="Proteomes" id="UP000054721"/>
    </source>
</evidence>
<sequence>MDGTFKIVPEWYKDLSTRQRWGGPTVENNHPDPCTAGDISGGQHTRLLFPFLPSSSTEGDGSWDANQLHQ</sequence>